<proteinExistence type="predicted"/>
<feature type="compositionally biased region" description="Low complexity" evidence="1">
    <location>
        <begin position="178"/>
        <end position="195"/>
    </location>
</feature>
<protein>
    <submittedName>
        <fullName evidence="2">Uncharacterized protein</fullName>
    </submittedName>
</protein>
<evidence type="ECO:0000313" key="3">
    <source>
        <dbReference type="Proteomes" id="UP001341840"/>
    </source>
</evidence>
<dbReference type="Proteomes" id="UP001341840">
    <property type="component" value="Unassembled WGS sequence"/>
</dbReference>
<feature type="region of interest" description="Disordered" evidence="1">
    <location>
        <begin position="113"/>
        <end position="216"/>
    </location>
</feature>
<reference evidence="2 3" key="1">
    <citation type="journal article" date="2023" name="Plants (Basel)">
        <title>Bridging the Gap: Combining Genomics and Transcriptomics Approaches to Understand Stylosanthes scabra, an Orphan Legume from the Brazilian Caatinga.</title>
        <authorList>
            <person name="Ferreira-Neto J.R.C."/>
            <person name="da Silva M.D."/>
            <person name="Binneck E."/>
            <person name="de Melo N.F."/>
            <person name="da Silva R.H."/>
            <person name="de Melo A.L.T.M."/>
            <person name="Pandolfi V."/>
            <person name="Bustamante F.O."/>
            <person name="Brasileiro-Vidal A.C."/>
            <person name="Benko-Iseppon A.M."/>
        </authorList>
    </citation>
    <scope>NUCLEOTIDE SEQUENCE [LARGE SCALE GENOMIC DNA]</scope>
    <source>
        <tissue evidence="2">Leaves</tissue>
    </source>
</reference>
<evidence type="ECO:0000256" key="1">
    <source>
        <dbReference type="SAM" id="MobiDB-lite"/>
    </source>
</evidence>
<name>A0ABU6VRP2_9FABA</name>
<feature type="compositionally biased region" description="Basic and acidic residues" evidence="1">
    <location>
        <begin position="120"/>
        <end position="131"/>
    </location>
</feature>
<gene>
    <name evidence="2" type="ORF">PIB30_069904</name>
</gene>
<accession>A0ABU6VRP2</accession>
<evidence type="ECO:0000313" key="2">
    <source>
        <dbReference type="EMBL" id="MED6174528.1"/>
    </source>
</evidence>
<sequence length="285" mass="31511">MPLVVSTSRGWILSSMLITATRKKPMSVAMNMSYILSMGLIYGKEQNLMMLCLHHTKGHLIDQLRRGEEVMEKMSTRIRINYQGLAKFKGAQGVGRLDTKKGAAPNLLSQQHRIKLSPKTQREAEAKDRLPTTHPNYQLEEERIHHPKQLSQQKILSLDKKKKKITSQPNPTTHKKAPTAPKKPTTTVSSSKPNTASTRARKPIIAPSSQPNPLAHATPKQVVNITSSQPTTAVSGSGRNNLGCSSSQNDGKRTRFSVPNSGGPHMSPRKLRQMAKLPPSKWGNL</sequence>
<organism evidence="2 3">
    <name type="scientific">Stylosanthes scabra</name>
    <dbReference type="NCBI Taxonomy" id="79078"/>
    <lineage>
        <taxon>Eukaryota</taxon>
        <taxon>Viridiplantae</taxon>
        <taxon>Streptophyta</taxon>
        <taxon>Embryophyta</taxon>
        <taxon>Tracheophyta</taxon>
        <taxon>Spermatophyta</taxon>
        <taxon>Magnoliopsida</taxon>
        <taxon>eudicotyledons</taxon>
        <taxon>Gunneridae</taxon>
        <taxon>Pentapetalae</taxon>
        <taxon>rosids</taxon>
        <taxon>fabids</taxon>
        <taxon>Fabales</taxon>
        <taxon>Fabaceae</taxon>
        <taxon>Papilionoideae</taxon>
        <taxon>50 kb inversion clade</taxon>
        <taxon>dalbergioids sensu lato</taxon>
        <taxon>Dalbergieae</taxon>
        <taxon>Pterocarpus clade</taxon>
        <taxon>Stylosanthes</taxon>
    </lineage>
</organism>
<feature type="region of interest" description="Disordered" evidence="1">
    <location>
        <begin position="228"/>
        <end position="285"/>
    </location>
</feature>
<keyword evidence="3" id="KW-1185">Reference proteome</keyword>
<feature type="compositionally biased region" description="Polar residues" evidence="1">
    <location>
        <begin position="228"/>
        <end position="249"/>
    </location>
</feature>
<comment type="caution">
    <text evidence="2">The sequence shown here is derived from an EMBL/GenBank/DDBJ whole genome shotgun (WGS) entry which is preliminary data.</text>
</comment>
<dbReference type="EMBL" id="JASCZI010151811">
    <property type="protein sequence ID" value="MED6174528.1"/>
    <property type="molecule type" value="Genomic_DNA"/>
</dbReference>